<organism evidence="4 6">
    <name type="scientific">Neospora caninum (strain Liverpool)</name>
    <dbReference type="NCBI Taxonomy" id="572307"/>
    <lineage>
        <taxon>Eukaryota</taxon>
        <taxon>Sar</taxon>
        <taxon>Alveolata</taxon>
        <taxon>Apicomplexa</taxon>
        <taxon>Conoidasida</taxon>
        <taxon>Coccidia</taxon>
        <taxon>Eucoccidiorida</taxon>
        <taxon>Eimeriorina</taxon>
        <taxon>Sarcocystidae</taxon>
        <taxon>Neospora</taxon>
    </lineage>
</organism>
<keyword evidence="2" id="KW-0472">Membrane</keyword>
<dbReference type="Gene3D" id="1.10.287.110">
    <property type="entry name" value="DnaJ domain"/>
    <property type="match status" value="1"/>
</dbReference>
<keyword evidence="2" id="KW-0812">Transmembrane</keyword>
<evidence type="ECO:0000313" key="6">
    <source>
        <dbReference type="Proteomes" id="UP000007494"/>
    </source>
</evidence>
<evidence type="ECO:0000259" key="3">
    <source>
        <dbReference type="PROSITE" id="PS50076"/>
    </source>
</evidence>
<dbReference type="CDD" id="cd06257">
    <property type="entry name" value="DnaJ"/>
    <property type="match status" value="1"/>
</dbReference>
<evidence type="ECO:0000313" key="5">
    <source>
        <dbReference type="EMBL" id="CEL69446.1"/>
    </source>
</evidence>
<feature type="domain" description="J" evidence="3">
    <location>
        <begin position="82"/>
        <end position="161"/>
    </location>
</feature>
<protein>
    <submittedName>
        <fullName evidence="5">DnaJ domain-containing protein</fullName>
    </submittedName>
</protein>
<dbReference type="EMBL" id="FR823391">
    <property type="protein sequence ID" value="CBZ54731.1"/>
    <property type="molecule type" value="Genomic_DNA"/>
</dbReference>
<dbReference type="eggNOG" id="ENOG502QZJ5">
    <property type="taxonomic scope" value="Eukaryota"/>
</dbReference>
<reference evidence="5" key="4">
    <citation type="journal article" date="2015" name="PLoS ONE">
        <title>Comprehensive Evaluation of Toxoplasma gondii VEG and Neospora caninum LIV Genomes with Tachyzoite Stage Transcriptome and Proteome Defines Novel Transcript Features.</title>
        <authorList>
            <person name="Ramaprasad A."/>
            <person name="Mourier T."/>
            <person name="Naeem R."/>
            <person name="Malas T.B."/>
            <person name="Moussa E."/>
            <person name="Panigrahi A."/>
            <person name="Vermont S.J."/>
            <person name="Otto T.D."/>
            <person name="Wastling J."/>
            <person name="Pain A."/>
        </authorList>
    </citation>
    <scope>NUCLEOTIDE SEQUENCE</scope>
    <source>
        <strain evidence="5">Liverpool</strain>
    </source>
</reference>
<gene>
    <name evidence="5" type="ORF">BN1204_051570</name>
    <name evidence="4" type="ORF">NCLIV_051570</name>
</gene>
<accession>F0VKX9</accession>
<evidence type="ECO:0000313" key="4">
    <source>
        <dbReference type="EMBL" id="CBZ54731.1"/>
    </source>
</evidence>
<dbReference type="GeneID" id="13446436"/>
<reference evidence="6" key="3">
    <citation type="journal article" date="2012" name="PLoS Pathog.">
        <title>Comparative genomics of the apicomplexan parasites Toxoplasma gondii and Neospora caninum: Coccidia differing in host range and transmission strategy.</title>
        <authorList>
            <person name="Reid A.J."/>
            <person name="Vermont S.J."/>
            <person name="Cotton J.A."/>
            <person name="Harris D."/>
            <person name="Hill-Cawthorne G.A."/>
            <person name="Konen-Waisman S."/>
            <person name="Latham S.M."/>
            <person name="Mourier T."/>
            <person name="Norton R."/>
            <person name="Quail M.A."/>
            <person name="Sanders M."/>
            <person name="Shanmugam D."/>
            <person name="Sohal A."/>
            <person name="Wasmuth J.D."/>
            <person name="Brunk B."/>
            <person name="Grigg M.E."/>
            <person name="Howard J.C."/>
            <person name="Parkinson J."/>
            <person name="Roos D.S."/>
            <person name="Trees A.J."/>
            <person name="Berriman M."/>
            <person name="Pain A."/>
            <person name="Wastling J.M."/>
        </authorList>
    </citation>
    <scope>NUCLEOTIDE SEQUENCE [LARGE SCALE GENOMIC DNA]</scope>
    <source>
        <strain evidence="6">Liverpool</strain>
    </source>
</reference>
<dbReference type="OrthoDB" id="10250354at2759"/>
<sequence length="390" mass="43513">MNRYGAFAAVSRVTGASHCRRSRRERALWGGYGEHPSTCTPRSGGLECFSSSAFSEKRWRNLKASHLESHPPSWPREAPPPDPFELLGVKTKHPTAKELRLAYFRLVKKLHPDLAAGEQQTRRPSRGTAAGRKFLPGPFLSFSSSPSLTIDDARWAYEAAVVALQAPQWNRDEPWSGGASEDQPVDGGREQKASGGHERQRTVRLHQWRLRQSEAAAFWHEHHSEKDATDATGWSEEGTLFHRLFHRRLRQESSSSRQEGDPLQLSGVLEASQGRQPSQPQASQWSDDDFAHLQRQELEELGLSTRVVEELGLVRTEPAGDTPYSSPSEIRHAVAATDASPLEARGHRREKETRTQERLFRSDCQVLFRAAAGACLVAFLCFSVLAAGPT</sequence>
<name>F0VKX9_NEOCL</name>
<feature type="compositionally biased region" description="Basic and acidic residues" evidence="1">
    <location>
        <begin position="187"/>
        <end position="201"/>
    </location>
</feature>
<dbReference type="InParanoid" id="F0VKX9"/>
<reference evidence="4" key="2">
    <citation type="submission" date="2011-03" db="EMBL/GenBank/DDBJ databases">
        <title>Comparative genomics and transcriptomics of Neospora caninum and Toxoplasma gondii.</title>
        <authorList>
            <person name="Reid A.J."/>
            <person name="Sohal A."/>
            <person name="Harris D."/>
            <person name="Quail M."/>
            <person name="Sanders M."/>
            <person name="Berriman M."/>
            <person name="Wastling J.M."/>
            <person name="Pain A."/>
        </authorList>
    </citation>
    <scope>NUCLEOTIDE SEQUENCE</scope>
    <source>
        <strain evidence="4">Liverpool</strain>
    </source>
</reference>
<reference evidence="4" key="1">
    <citation type="submission" date="2011-02" db="EMBL/GenBank/DDBJ databases">
        <authorList>
            <person name="Aslett M."/>
        </authorList>
    </citation>
    <scope>NUCLEOTIDE SEQUENCE</scope>
    <source>
        <strain evidence="4">Liverpool</strain>
    </source>
</reference>
<keyword evidence="2" id="KW-1133">Transmembrane helix</keyword>
<dbReference type="Proteomes" id="UP000007494">
    <property type="component" value="Chromosome X"/>
</dbReference>
<keyword evidence="6" id="KW-1185">Reference proteome</keyword>
<dbReference type="InterPro" id="IPR001623">
    <property type="entry name" value="DnaJ_domain"/>
</dbReference>
<dbReference type="AlphaFoldDB" id="F0VKX9"/>
<feature type="transmembrane region" description="Helical" evidence="2">
    <location>
        <begin position="366"/>
        <end position="387"/>
    </location>
</feature>
<evidence type="ECO:0000256" key="2">
    <source>
        <dbReference type="SAM" id="Phobius"/>
    </source>
</evidence>
<dbReference type="OMA" id="TIDDARW"/>
<dbReference type="VEuPathDB" id="ToxoDB:NCLIV_051570"/>
<dbReference type="SUPFAM" id="SSF46565">
    <property type="entry name" value="Chaperone J-domain"/>
    <property type="match status" value="1"/>
</dbReference>
<evidence type="ECO:0000256" key="1">
    <source>
        <dbReference type="SAM" id="MobiDB-lite"/>
    </source>
</evidence>
<dbReference type="EMBL" id="LN714485">
    <property type="protein sequence ID" value="CEL69446.1"/>
    <property type="molecule type" value="Genomic_DNA"/>
</dbReference>
<feature type="region of interest" description="Disordered" evidence="1">
    <location>
        <begin position="170"/>
        <end position="205"/>
    </location>
</feature>
<dbReference type="PROSITE" id="PS50076">
    <property type="entry name" value="DNAJ_2"/>
    <property type="match status" value="1"/>
</dbReference>
<dbReference type="RefSeq" id="XP_003884759.1">
    <property type="nucleotide sequence ID" value="XM_003884710.1"/>
</dbReference>
<dbReference type="InterPro" id="IPR036869">
    <property type="entry name" value="J_dom_sf"/>
</dbReference>
<proteinExistence type="predicted"/>